<gene>
    <name evidence="11" type="primary">folK</name>
    <name evidence="11" type="ORF">KTH89_20380</name>
</gene>
<dbReference type="InterPro" id="IPR035907">
    <property type="entry name" value="Hppk_sf"/>
</dbReference>
<keyword evidence="5" id="KW-0547">Nucleotide-binding</keyword>
<keyword evidence="7" id="KW-0067">ATP-binding</keyword>
<dbReference type="NCBIfam" id="TIGR01498">
    <property type="entry name" value="folK"/>
    <property type="match status" value="1"/>
</dbReference>
<dbReference type="PANTHER" id="PTHR43071:SF1">
    <property type="entry name" value="2-AMINO-4-HYDROXY-6-HYDROXYMETHYLDIHYDROPTERIDINE PYROPHOSPHOKINASE"/>
    <property type="match status" value="1"/>
</dbReference>
<dbReference type="GO" id="GO:0016301">
    <property type="term" value="F:kinase activity"/>
    <property type="evidence" value="ECO:0007669"/>
    <property type="project" value="UniProtKB-KW"/>
</dbReference>
<evidence type="ECO:0000256" key="1">
    <source>
        <dbReference type="ARBA" id="ARBA00000198"/>
    </source>
</evidence>
<evidence type="ECO:0000256" key="2">
    <source>
        <dbReference type="ARBA" id="ARBA00005051"/>
    </source>
</evidence>
<dbReference type="SUPFAM" id="SSF55083">
    <property type="entry name" value="6-hydroxymethyl-7,8-dihydropterin pyrophosphokinase, HPPK"/>
    <property type="match status" value="1"/>
</dbReference>
<dbReference type="EC" id="2.7.6.3" evidence="9"/>
<keyword evidence="8 9" id="KW-0289">Folate biosynthesis</keyword>
<dbReference type="Gene3D" id="3.30.1130.10">
    <property type="match status" value="1"/>
</dbReference>
<dbReference type="Proteomes" id="UP000712157">
    <property type="component" value="Unassembled WGS sequence"/>
</dbReference>
<dbReference type="SMART" id="SM00905">
    <property type="entry name" value="FolB"/>
    <property type="match status" value="1"/>
</dbReference>
<protein>
    <recommendedName>
        <fullName evidence="9">Bifunctional folate synthesis protein</fullName>
    </recommendedName>
    <domain>
        <recommendedName>
            <fullName evidence="9">Dihydroneopterin aldolase</fullName>
            <shortName evidence="9">DHNA</shortName>
            <ecNumber evidence="9">4.1.2.25</ecNumber>
        </recommendedName>
        <alternativeName>
            <fullName evidence="9">7,8-dihydroneopterin aldolase</fullName>
        </alternativeName>
    </domain>
    <domain>
        <recommendedName>
            <fullName evidence="9">2-amino-4-hydroxy-6-hydroxymethyldihydropteridine pyrophosphokinase</fullName>
            <ecNumber evidence="9">2.7.6.3</ecNumber>
        </recommendedName>
        <alternativeName>
            <fullName evidence="9">6-hydroxymethyl-7,8-dihydropterin pyrophosphokinase</fullName>
            <shortName evidence="9">PPPK</shortName>
        </alternativeName>
        <alternativeName>
            <fullName evidence="9">7,8-dihydro-6-hydroxymethylpterin pyrophosphokinase</fullName>
            <shortName evidence="9">HPPK</shortName>
        </alternativeName>
    </domain>
</protein>
<dbReference type="EC" id="4.1.2.25" evidence="9"/>
<dbReference type="SUPFAM" id="SSF55620">
    <property type="entry name" value="Tetrahydrobiopterin biosynthesis enzymes-like"/>
    <property type="match status" value="1"/>
</dbReference>
<comment type="pathway">
    <text evidence="9">Cofactor biosynthesis; tetrahydrofolate biosynthesis; 2-amino-4-hydroxy-6-hydroxymethyl-7,8-dihydropteridine diphosphate from 7,8-dihydroneopterin triphosphate: step 3/4.</text>
</comment>
<reference evidence="11" key="1">
    <citation type="submission" date="2021-06" db="EMBL/GenBank/DDBJ databases">
        <title>Description of novel taxa of the family Lachnospiraceae.</title>
        <authorList>
            <person name="Chaplin A.V."/>
            <person name="Sokolova S.R."/>
            <person name="Pikina A.P."/>
            <person name="Korzhanova M."/>
            <person name="Belova V."/>
            <person name="Korostin D."/>
            <person name="Efimov B.A."/>
        </authorList>
    </citation>
    <scope>NUCLEOTIDE SEQUENCE</scope>
    <source>
        <strain evidence="11">ASD5720</strain>
    </source>
</reference>
<dbReference type="Gene3D" id="3.30.70.560">
    <property type="entry name" value="7,8-Dihydro-6-hydroxymethylpterin-pyrophosphokinase HPPK"/>
    <property type="match status" value="1"/>
</dbReference>
<dbReference type="AlphaFoldDB" id="A0A949K2N6"/>
<keyword evidence="12" id="KW-1185">Reference proteome</keyword>
<dbReference type="GO" id="GO:0005524">
    <property type="term" value="F:ATP binding"/>
    <property type="evidence" value="ECO:0007669"/>
    <property type="project" value="UniProtKB-KW"/>
</dbReference>
<evidence type="ECO:0000313" key="12">
    <source>
        <dbReference type="Proteomes" id="UP000712157"/>
    </source>
</evidence>
<comment type="catalytic activity">
    <reaction evidence="9">
        <text>7,8-dihydroneopterin = 6-hydroxymethyl-7,8-dihydropterin + glycolaldehyde</text>
        <dbReference type="Rhea" id="RHEA:10540"/>
        <dbReference type="ChEBI" id="CHEBI:17001"/>
        <dbReference type="ChEBI" id="CHEBI:17071"/>
        <dbReference type="ChEBI" id="CHEBI:44841"/>
        <dbReference type="EC" id="4.1.2.25"/>
    </reaction>
</comment>
<dbReference type="InterPro" id="IPR000550">
    <property type="entry name" value="Hppk"/>
</dbReference>
<name>A0A949K2N6_9FIRM</name>
<dbReference type="Pfam" id="PF02152">
    <property type="entry name" value="FolB"/>
    <property type="match status" value="1"/>
</dbReference>
<evidence type="ECO:0000256" key="4">
    <source>
        <dbReference type="ARBA" id="ARBA00022679"/>
    </source>
</evidence>
<dbReference type="CDD" id="cd00483">
    <property type="entry name" value="HPPK"/>
    <property type="match status" value="1"/>
</dbReference>
<dbReference type="EMBL" id="JAHQCW010000044">
    <property type="protein sequence ID" value="MBU9738896.1"/>
    <property type="molecule type" value="Genomic_DNA"/>
</dbReference>
<comment type="function">
    <text evidence="9">Catalyzes the conversion of 7,8-dihydroneopterin to 6-hydroxymethyl-7,8-dihydropterin.</text>
</comment>
<keyword evidence="6" id="KW-0418">Kinase</keyword>
<comment type="similarity">
    <text evidence="9">Belongs to the DHNA family.</text>
</comment>
<evidence type="ECO:0000256" key="6">
    <source>
        <dbReference type="ARBA" id="ARBA00022777"/>
    </source>
</evidence>
<dbReference type="GO" id="GO:0046656">
    <property type="term" value="P:folic acid biosynthetic process"/>
    <property type="evidence" value="ECO:0007669"/>
    <property type="project" value="UniProtKB-UniRule"/>
</dbReference>
<dbReference type="GO" id="GO:0003848">
    <property type="term" value="F:2-amino-4-hydroxy-6-hydroxymethyldihydropteridine diphosphokinase activity"/>
    <property type="evidence" value="ECO:0007669"/>
    <property type="project" value="UniProtKB-EC"/>
</dbReference>
<comment type="caution">
    <text evidence="11">The sequence shown here is derived from an EMBL/GenBank/DDBJ whole genome shotgun (WGS) entry which is preliminary data.</text>
</comment>
<dbReference type="Pfam" id="PF01288">
    <property type="entry name" value="HPPK"/>
    <property type="match status" value="1"/>
</dbReference>
<dbReference type="PROSITE" id="PS00794">
    <property type="entry name" value="HPPK"/>
    <property type="match status" value="1"/>
</dbReference>
<evidence type="ECO:0000259" key="10">
    <source>
        <dbReference type="PROSITE" id="PS00794"/>
    </source>
</evidence>
<evidence type="ECO:0000256" key="5">
    <source>
        <dbReference type="ARBA" id="ARBA00022741"/>
    </source>
</evidence>
<comment type="pathway">
    <text evidence="2">Cofactor biosynthesis; tetrahydrofolate biosynthesis; 2-amino-4-hydroxy-6-hydroxymethyl-7,8-dihydropteridine diphosphate from 7,8-dihydroneopterin triphosphate: step 4/4.</text>
</comment>
<dbReference type="CDD" id="cd00534">
    <property type="entry name" value="DHNA_DHNTPE"/>
    <property type="match status" value="1"/>
</dbReference>
<dbReference type="NCBIfam" id="TIGR00526">
    <property type="entry name" value="folB_dom"/>
    <property type="match status" value="1"/>
</dbReference>
<evidence type="ECO:0000256" key="8">
    <source>
        <dbReference type="ARBA" id="ARBA00022909"/>
    </source>
</evidence>
<dbReference type="InterPro" id="IPR006157">
    <property type="entry name" value="FolB_dom"/>
</dbReference>
<dbReference type="InterPro" id="IPR006156">
    <property type="entry name" value="Dihydroneopterin_aldolase"/>
</dbReference>
<feature type="domain" description="7,8-dihydro-6-hydroxymethylpterin-pyrophosphokinase" evidence="10">
    <location>
        <begin position="206"/>
        <end position="217"/>
    </location>
</feature>
<evidence type="ECO:0000313" key="11">
    <source>
        <dbReference type="EMBL" id="MBU9738896.1"/>
    </source>
</evidence>
<dbReference type="InterPro" id="IPR043133">
    <property type="entry name" value="GTP-CH-I_C/QueF"/>
</dbReference>
<evidence type="ECO:0000256" key="3">
    <source>
        <dbReference type="ARBA" id="ARBA00009640"/>
    </source>
</evidence>
<dbReference type="PANTHER" id="PTHR43071">
    <property type="entry name" value="2-AMINO-4-HYDROXY-6-HYDROXYMETHYLDIHYDROPTERIDINE PYROPHOSPHOKINASE"/>
    <property type="match status" value="1"/>
</dbReference>
<dbReference type="NCBIfam" id="TIGR00525">
    <property type="entry name" value="folB"/>
    <property type="match status" value="1"/>
</dbReference>
<dbReference type="GO" id="GO:0004150">
    <property type="term" value="F:dihydroneopterin aldolase activity"/>
    <property type="evidence" value="ECO:0007669"/>
    <property type="project" value="UniProtKB-UniRule"/>
</dbReference>
<dbReference type="RefSeq" id="WP_238722909.1">
    <property type="nucleotide sequence ID" value="NZ_JAHQCW010000044.1"/>
</dbReference>
<comment type="similarity">
    <text evidence="3">In the N-terminal section; belongs to the DHNA family.</text>
</comment>
<accession>A0A949K2N6</accession>
<dbReference type="GO" id="GO:0046654">
    <property type="term" value="P:tetrahydrofolate biosynthetic process"/>
    <property type="evidence" value="ECO:0007669"/>
    <property type="project" value="UniProtKB-UniRule"/>
</dbReference>
<organism evidence="11 12">
    <name type="scientific">Diplocloster agilis</name>
    <dbReference type="NCBI Taxonomy" id="2850323"/>
    <lineage>
        <taxon>Bacteria</taxon>
        <taxon>Bacillati</taxon>
        <taxon>Bacillota</taxon>
        <taxon>Clostridia</taxon>
        <taxon>Lachnospirales</taxon>
        <taxon>Lachnospiraceae</taxon>
        <taxon>Diplocloster</taxon>
    </lineage>
</organism>
<evidence type="ECO:0000256" key="9">
    <source>
        <dbReference type="RuleBase" id="RU362079"/>
    </source>
</evidence>
<keyword evidence="4 11" id="KW-0808">Transferase</keyword>
<proteinExistence type="inferred from homology"/>
<sequence length="272" mass="31042">MDKIHIHNLEIFCNHGVYPEENTLGQKFLVSASLYTDTRQAGLTDDLKKSIHYGEVCHMIKKFMKEHTFKLIESAAEQLAAYLLIHTANLQKIRLEVKKPWAPIGLPLETVSVEIERAWHTAYIALGSNMGDREGYLRQAVTSLDETTGCQVERVSEFVVTAPYGGVEQEDFLNGCLLLKTLLPPVELLHRLQKLEQAAGRERLVHWGPRTLDLDLLFYDDEIWDTQELTIPHPDMQNRDFVLAPLEQIAPLKRHPLLNKTIRQLKGELSDG</sequence>
<keyword evidence="9" id="KW-0456">Lyase</keyword>
<evidence type="ECO:0000256" key="7">
    <source>
        <dbReference type="ARBA" id="ARBA00022840"/>
    </source>
</evidence>
<comment type="catalytic activity">
    <reaction evidence="1">
        <text>6-hydroxymethyl-7,8-dihydropterin + ATP = (7,8-dihydropterin-6-yl)methyl diphosphate + AMP + H(+)</text>
        <dbReference type="Rhea" id="RHEA:11412"/>
        <dbReference type="ChEBI" id="CHEBI:15378"/>
        <dbReference type="ChEBI" id="CHEBI:30616"/>
        <dbReference type="ChEBI" id="CHEBI:44841"/>
        <dbReference type="ChEBI" id="CHEBI:72950"/>
        <dbReference type="ChEBI" id="CHEBI:456215"/>
        <dbReference type="EC" id="2.7.6.3"/>
    </reaction>
</comment>